<dbReference type="SUPFAM" id="SSF82649">
    <property type="entry name" value="SufE/NifU"/>
    <property type="match status" value="1"/>
</dbReference>
<accession>A0A6I2UCL2</accession>
<comment type="caution">
    <text evidence="3">The sequence shown here is derived from an EMBL/GenBank/DDBJ whole genome shotgun (WGS) entry which is preliminary data.</text>
</comment>
<dbReference type="GO" id="GO:0016226">
    <property type="term" value="P:iron-sulfur cluster assembly"/>
    <property type="evidence" value="ECO:0007669"/>
    <property type="project" value="InterPro"/>
</dbReference>
<dbReference type="Pfam" id="PF01592">
    <property type="entry name" value="NifU_N"/>
    <property type="match status" value="1"/>
</dbReference>
<gene>
    <name evidence="3" type="ORF">FYJ84_05590</name>
</gene>
<dbReference type="GO" id="GO:0005506">
    <property type="term" value="F:iron ion binding"/>
    <property type="evidence" value="ECO:0007669"/>
    <property type="project" value="InterPro"/>
</dbReference>
<dbReference type="CDD" id="cd06664">
    <property type="entry name" value="IscU_like"/>
    <property type="match status" value="1"/>
</dbReference>
<feature type="domain" description="NIF system FeS cluster assembly NifU N-terminal" evidence="2">
    <location>
        <begin position="32"/>
        <end position="114"/>
    </location>
</feature>
<dbReference type="FunFam" id="3.90.1010.10:FF:000002">
    <property type="entry name" value="Iron-sulfur cluster assembly scaffold protein NifU"/>
    <property type="match status" value="1"/>
</dbReference>
<dbReference type="Proteomes" id="UP000433181">
    <property type="component" value="Unassembled WGS sequence"/>
</dbReference>
<dbReference type="Gene3D" id="3.90.1010.10">
    <property type="match status" value="1"/>
</dbReference>
<dbReference type="AlphaFoldDB" id="A0A6I2UCL2"/>
<organism evidence="3 4">
    <name type="scientific">Anaerovibrio slackiae</name>
    <dbReference type="NCBI Taxonomy" id="2652309"/>
    <lineage>
        <taxon>Bacteria</taxon>
        <taxon>Bacillati</taxon>
        <taxon>Bacillota</taxon>
        <taxon>Negativicutes</taxon>
        <taxon>Selenomonadales</taxon>
        <taxon>Selenomonadaceae</taxon>
        <taxon>Anaerovibrio</taxon>
    </lineage>
</organism>
<dbReference type="RefSeq" id="WP_154406623.1">
    <property type="nucleotide sequence ID" value="NZ_VUNR01000008.1"/>
</dbReference>
<comment type="similarity">
    <text evidence="1">Belongs to the NifU family.</text>
</comment>
<name>A0A6I2UCL2_9FIRM</name>
<evidence type="ECO:0000313" key="4">
    <source>
        <dbReference type="Proteomes" id="UP000433181"/>
    </source>
</evidence>
<dbReference type="InterPro" id="IPR002871">
    <property type="entry name" value="NIF_FeS_clus_asmbl_NifU_N"/>
</dbReference>
<evidence type="ECO:0000259" key="2">
    <source>
        <dbReference type="Pfam" id="PF01592"/>
    </source>
</evidence>
<evidence type="ECO:0000256" key="1">
    <source>
        <dbReference type="ARBA" id="ARBA00006420"/>
    </source>
</evidence>
<protein>
    <submittedName>
        <fullName evidence="3">SUF system NifU family Fe-S cluster assembly protein</fullName>
    </submittedName>
</protein>
<dbReference type="GeneID" id="96778383"/>
<evidence type="ECO:0000313" key="3">
    <source>
        <dbReference type="EMBL" id="MSU08457.1"/>
    </source>
</evidence>
<dbReference type="EMBL" id="VUNR01000008">
    <property type="protein sequence ID" value="MSU08457.1"/>
    <property type="molecule type" value="Genomic_DNA"/>
</dbReference>
<dbReference type="GO" id="GO:0051536">
    <property type="term" value="F:iron-sulfur cluster binding"/>
    <property type="evidence" value="ECO:0007669"/>
    <property type="project" value="InterPro"/>
</dbReference>
<dbReference type="NCBIfam" id="TIGR01994">
    <property type="entry name" value="SUF_scaf_2"/>
    <property type="match status" value="1"/>
</dbReference>
<dbReference type="PANTHER" id="PTHR10093">
    <property type="entry name" value="IRON-SULFUR CLUSTER ASSEMBLY ENZYME NIFU HOMOLOG"/>
    <property type="match status" value="1"/>
</dbReference>
<proteinExistence type="inferred from homology"/>
<reference evidence="3 4" key="1">
    <citation type="submission" date="2019-08" db="EMBL/GenBank/DDBJ databases">
        <title>In-depth cultivation of the pig gut microbiome towards novel bacterial diversity and tailored functional studies.</title>
        <authorList>
            <person name="Wylensek D."/>
            <person name="Hitch T.C.A."/>
            <person name="Clavel T."/>
        </authorList>
    </citation>
    <scope>NUCLEOTIDE SEQUENCE [LARGE SCALE GENOMIC DNA]</scope>
    <source>
        <strain evidence="3 4">WCA-693-APC-5D-A</strain>
    </source>
</reference>
<keyword evidence="4" id="KW-1185">Reference proteome</keyword>
<sequence>MLSNNHADNHAGLGGLGGVGGAGGIGGLDSIYTELIAEHSRSVENRHRLQFATVSQKGRNPSCGDEITLELQVEDGVIKDAAFTGIGCAISQASTSIMIDLIKGEPVEQARHLADLFLKMIKGEITDDDELEELDEALALKNISRMPARVKCAVLSWRTLQEMI</sequence>